<dbReference type="Proteomes" id="UP000444721">
    <property type="component" value="Unassembled WGS sequence"/>
</dbReference>
<dbReference type="VEuPathDB" id="AmoebaDB:NfTy_075820"/>
<feature type="region of interest" description="Disordered" evidence="1">
    <location>
        <begin position="530"/>
        <end position="556"/>
    </location>
</feature>
<feature type="compositionally biased region" description="Polar residues" evidence="1">
    <location>
        <begin position="614"/>
        <end position="623"/>
    </location>
</feature>
<dbReference type="VEuPathDB" id="AmoebaDB:FDP41_006865"/>
<gene>
    <name evidence="2" type="ORF">FDP41_006865</name>
</gene>
<feature type="region of interest" description="Disordered" evidence="1">
    <location>
        <begin position="647"/>
        <end position="670"/>
    </location>
</feature>
<dbReference type="InterPro" id="IPR045052">
    <property type="entry name" value="Copine"/>
</dbReference>
<dbReference type="PANTHER" id="PTHR10857">
    <property type="entry name" value="COPINE"/>
    <property type="match status" value="1"/>
</dbReference>
<reference evidence="2 3" key="1">
    <citation type="journal article" date="2019" name="Sci. Rep.">
        <title>Nanopore sequencing improves the draft genome of the human pathogenic amoeba Naegleria fowleri.</title>
        <authorList>
            <person name="Liechti N."/>
            <person name="Schurch N."/>
            <person name="Bruggmann R."/>
            <person name="Wittwer M."/>
        </authorList>
    </citation>
    <scope>NUCLEOTIDE SEQUENCE [LARGE SCALE GENOMIC DNA]</scope>
    <source>
        <strain evidence="2 3">ATCC 30894</strain>
    </source>
</reference>
<keyword evidence="3" id="KW-1185">Reference proteome</keyword>
<feature type="compositionally biased region" description="Low complexity" evidence="1">
    <location>
        <begin position="10"/>
        <end position="30"/>
    </location>
</feature>
<organism evidence="2 3">
    <name type="scientific">Naegleria fowleri</name>
    <name type="common">Brain eating amoeba</name>
    <dbReference type="NCBI Taxonomy" id="5763"/>
    <lineage>
        <taxon>Eukaryota</taxon>
        <taxon>Discoba</taxon>
        <taxon>Heterolobosea</taxon>
        <taxon>Tetramitia</taxon>
        <taxon>Eutetramitia</taxon>
        <taxon>Vahlkampfiidae</taxon>
        <taxon>Naegleria</taxon>
    </lineage>
</organism>
<feature type="region of interest" description="Disordered" evidence="1">
    <location>
        <begin position="417"/>
        <end position="452"/>
    </location>
</feature>
<feature type="compositionally biased region" description="Low complexity" evidence="1">
    <location>
        <begin position="51"/>
        <end position="127"/>
    </location>
</feature>
<feature type="region of interest" description="Disordered" evidence="1">
    <location>
        <begin position="271"/>
        <end position="301"/>
    </location>
</feature>
<proteinExistence type="predicted"/>
<feature type="compositionally biased region" description="Low complexity" evidence="1">
    <location>
        <begin position="652"/>
        <end position="663"/>
    </location>
</feature>
<accession>A0A6A5BKW1</accession>
<evidence type="ECO:0000256" key="1">
    <source>
        <dbReference type="SAM" id="MobiDB-lite"/>
    </source>
</evidence>
<dbReference type="RefSeq" id="XP_044558968.1">
    <property type="nucleotide sequence ID" value="XM_044710546.1"/>
</dbReference>
<evidence type="ECO:0000313" key="3">
    <source>
        <dbReference type="Proteomes" id="UP000444721"/>
    </source>
</evidence>
<feature type="compositionally biased region" description="Low complexity" evidence="1">
    <location>
        <begin position="137"/>
        <end position="164"/>
    </location>
</feature>
<dbReference type="EMBL" id="VFQX01000053">
    <property type="protein sequence ID" value="KAF0974255.1"/>
    <property type="molecule type" value="Genomic_DNA"/>
</dbReference>
<evidence type="ECO:0000313" key="2">
    <source>
        <dbReference type="EMBL" id="KAF0974255.1"/>
    </source>
</evidence>
<feature type="compositionally biased region" description="Polar residues" evidence="1">
    <location>
        <begin position="205"/>
        <end position="221"/>
    </location>
</feature>
<feature type="region of interest" description="Disordered" evidence="1">
    <location>
        <begin position="1"/>
        <end position="221"/>
    </location>
</feature>
<feature type="region of interest" description="Disordered" evidence="1">
    <location>
        <begin position="857"/>
        <end position="881"/>
    </location>
</feature>
<dbReference type="GO" id="GO:0005886">
    <property type="term" value="C:plasma membrane"/>
    <property type="evidence" value="ECO:0007669"/>
    <property type="project" value="TreeGrafter"/>
</dbReference>
<sequence length="1773" mass="197775">MPSRHRRSSSKQQQQQQPSSSSSSNNNSSSSKKKEKRKKSIFDPSDSSIHSSSSNTNTTTTTTTNTTVAATVSIETVSTTNTTSRDPSSSSSSYGVTTTHSSSSMEENRMSQSSSSPPQQQHTTSSNTHPRIPLLWTKTPPSSSPQQQLSSSVVNSKNNSTTTTSPPPFHNKSYELNSTMTTTTTTSNTMSSNVTSSPHSHVMENHSSSSHNFDPTNIQNNLTMNRSNKITHDQDEDAQLMEVVGEFPTLSFCDLMLLGSSTTGTTPNLDVKNHSSPLADNFHQLSSPSSSSRKHFHSTSNSTGSINLSLTSFGKENMVTSPGISSAFSHSTMKTMSPLAPSAMNSSTLVTKPLSLDISKLKPKSNNSPSSCVTPEFTNEDTCSNIRLTTSNEKKSSKYRERSLSFGSKKAASASGSLSHRAFNVSSSSSAGRDHISSSSQNNSSTTRMKQGMSFSKWTELIQNNGAFARINNLSSSNHSSPSNSPNMLHPGGDNTTDDSNMSAGGMSSHDSSDIFDQLEDILSYQHPTSPRYRTYSKSENVHHEHVTTGDTSTTEIGNSQSLDLQYALIGSRGGTRKIEDWMKRDHLELRKSEIPSLRESRASTESRKGVPNRLTSKSRTSFNSKSAIDLNAKKFVKKTPSIVDDIDSEKSSSFSEGDSPSFRPRRKKRSESHIVVNASVCLHFSIDNFKGLEESLKQERQKLEQKSSGGNDIPILDKFPVQLHVLHRVKKSDDTYVWLPLAHTHDVDLLTLQNSSSFSSNNVSKLCTTTPSTLKKNDNDILRFQTTAIIPFHFEKITPLLFALVSTRTNNVLGFYEGCVAEICGAQRLLIRRKLIKQKKHFCDIVIQATFPHEHWNRPSGSSSNSNIIINNNTEKPAPIQSNNKILEQNQQNSTSNKKYPSSLVTDFDEEFATIEQVDTNNSASDLTTSQIITEELTDTKSPQKVSKKKKLTNNEVYLDFDEIQAKLEKKYKDCFLVVSQQFFTEKDQTGSFIPLYTSETNTKSTKTPTFEPFTIKPTLEFKIIRFRFELFYWETVSKQQFDELGDVATPRYSFKQSSSQSAVISTIGHYKTLIGAAEVLYQDFIKFFDSPVLPPSQPLSQSGGMMLSNVTTTTTTLDDKNNETLLLGPFFHISNTGLNEVATRDQTNVSKKNRKSLKNVTFDPMTTSDISPSTTTIHHVSPMNTLNTLNTLNSTNTNNMNNTMSVGGNNFNSHNNVGGNHSSLNSSHKASPLTVRLYVDKRIHIMKEETLAPQGMDPIEDENNPSVVHRRRKVLSVVSSQNGSLTFKKVKERVLQMEEQSDLDVTYTFLDYMKTGLRFKCYFALDFTKDNTEPRNDNLHNPPKGQKSIYEQCMESISKRIFQYDPNMTDFHLVGFGNDRHEPVFNLYSKGEEVSDYQTSSSMQFSDTSTGSQDFDKSQNYIFSVLYPRYYPPLKIHQLSPIYRQYTSSTHGIYKLSMQDCVKTSHYAFTETNVHKGTRDLTNANKFTYEESKTDHLKRISSPEFVHLNYMDNLKEVSSPLTPPNTSRPFSGSSNDDKRRFSTGSKGNLFDTGVFNMASKYAPNDYYPVISDVIDLSCNLKNEESITQTLLYLYRERQMAKKGYSNNLTDDDHSLSLTHINPVLYNLLVILIPNDFIHVEETIYKFVEASHKAALSIVVIGVGSGCAFKTHRSINFNNDVFSNNSSCSSGVGSSGGERKSIQYRIQSTLPTTSDLQYRGLKSSRNCVTFVRLNDYETVNEAVEAALKDIPKQVCRYMKMKGKLILSSDNKL</sequence>
<feature type="compositionally biased region" description="Basic and acidic residues" evidence="1">
    <location>
        <begin position="593"/>
        <end position="609"/>
    </location>
</feature>
<dbReference type="GeneID" id="68114083"/>
<dbReference type="PANTHER" id="PTHR10857:SF106">
    <property type="entry name" value="C2 DOMAIN-CONTAINING PROTEIN"/>
    <property type="match status" value="1"/>
</dbReference>
<feature type="region of interest" description="Disordered" evidence="1">
    <location>
        <begin position="472"/>
        <end position="513"/>
    </location>
</feature>
<dbReference type="GO" id="GO:0005544">
    <property type="term" value="F:calcium-dependent phospholipid binding"/>
    <property type="evidence" value="ECO:0007669"/>
    <property type="project" value="InterPro"/>
</dbReference>
<feature type="compositionally biased region" description="Polar residues" evidence="1">
    <location>
        <begin position="1526"/>
        <end position="1536"/>
    </location>
</feature>
<protein>
    <recommendedName>
        <fullName evidence="4">Copine C-terminal domain-containing protein</fullName>
    </recommendedName>
</protein>
<comment type="caution">
    <text evidence="2">The sequence shown here is derived from an EMBL/GenBank/DDBJ whole genome shotgun (WGS) entry which is preliminary data.</text>
</comment>
<feature type="compositionally biased region" description="Low complexity" evidence="1">
    <location>
        <begin position="177"/>
        <end position="197"/>
    </location>
</feature>
<feature type="compositionally biased region" description="Polar residues" evidence="1">
    <location>
        <begin position="494"/>
        <end position="503"/>
    </location>
</feature>
<dbReference type="OrthoDB" id="10410455at2759"/>
<feature type="compositionally biased region" description="Low complexity" evidence="1">
    <location>
        <begin position="472"/>
        <end position="491"/>
    </location>
</feature>
<evidence type="ECO:0008006" key="4">
    <source>
        <dbReference type="Google" id="ProtNLM"/>
    </source>
</evidence>
<feature type="compositionally biased region" description="Low complexity" evidence="1">
    <location>
        <begin position="861"/>
        <end position="874"/>
    </location>
</feature>
<dbReference type="OMA" id="FIHVEET"/>
<dbReference type="VEuPathDB" id="AmoebaDB:NF0044500"/>
<feature type="region of interest" description="Disordered" evidence="1">
    <location>
        <begin position="1519"/>
        <end position="1546"/>
    </location>
</feature>
<dbReference type="GO" id="GO:0071277">
    <property type="term" value="P:cellular response to calcium ion"/>
    <property type="evidence" value="ECO:0007669"/>
    <property type="project" value="TreeGrafter"/>
</dbReference>
<feature type="region of interest" description="Disordered" evidence="1">
    <location>
        <begin position="593"/>
        <end position="623"/>
    </location>
</feature>
<name>A0A6A5BKW1_NAEFO</name>